<evidence type="ECO:0000313" key="2">
    <source>
        <dbReference type="EMBL" id="ANF89294.1"/>
    </source>
</evidence>
<sequence>MNISDSKFTLYHYPGVRSARIKWILNEITGIKFNVVTIDLYDAEQYGDSFSEINPSNAVPVLKVDDGKNIFFVRESGAITIFIADCFPAAQLSPSISEYEKRADFLQMIFFACSTFDMALWQIRIHTHVLSAADRDSRVAGLYARKIKEQIEPQIIERLKKYNYICGDFSAADCVFGHCILWAKSYSLCEGDVFDNYISRLSSRGAFKSAFSDAHLFKPEVPNDSPALKRFLG</sequence>
<name>A0A172Z9W2_9PSED</name>
<dbReference type="SUPFAM" id="SSF52833">
    <property type="entry name" value="Thioredoxin-like"/>
    <property type="match status" value="1"/>
</dbReference>
<dbReference type="Pfam" id="PF02798">
    <property type="entry name" value="GST_N"/>
    <property type="match status" value="1"/>
</dbReference>
<dbReference type="EMBL" id="CP015601">
    <property type="protein sequence ID" value="ANF89294.1"/>
    <property type="molecule type" value="Genomic_DNA"/>
</dbReference>
<dbReference type="PANTHER" id="PTHR44051">
    <property type="entry name" value="GLUTATHIONE S-TRANSFERASE-RELATED"/>
    <property type="match status" value="1"/>
</dbReference>
<dbReference type="PATRIC" id="fig|219572.3.peg.6142"/>
<dbReference type="RefSeq" id="WP_167353747.1">
    <property type="nucleotide sequence ID" value="NZ_CP015601.1"/>
</dbReference>
<dbReference type="InterPro" id="IPR004045">
    <property type="entry name" value="Glutathione_S-Trfase_N"/>
</dbReference>
<dbReference type="Gene3D" id="1.20.1050.10">
    <property type="match status" value="1"/>
</dbReference>
<dbReference type="PANTHER" id="PTHR44051:SF21">
    <property type="entry name" value="GLUTATHIONE S-TRANSFERASE FAMILY PROTEIN"/>
    <property type="match status" value="1"/>
</dbReference>
<dbReference type="InterPro" id="IPR036282">
    <property type="entry name" value="Glutathione-S-Trfase_C_sf"/>
</dbReference>
<feature type="domain" description="GST N-terminal" evidence="1">
    <location>
        <begin position="6"/>
        <end position="91"/>
    </location>
</feature>
<protein>
    <submittedName>
        <fullName evidence="2">Glutathione S-transferase-like protein</fullName>
    </submittedName>
</protein>
<dbReference type="GO" id="GO:0016740">
    <property type="term" value="F:transferase activity"/>
    <property type="evidence" value="ECO:0007669"/>
    <property type="project" value="UniProtKB-KW"/>
</dbReference>
<reference evidence="2 3" key="1">
    <citation type="submission" date="2016-05" db="EMBL/GenBank/DDBJ databases">
        <title>Complete genome sequence of Pseudomonas antarctica PAMC 27494.</title>
        <authorList>
            <person name="Lee J."/>
        </authorList>
    </citation>
    <scope>NUCLEOTIDE SEQUENCE [LARGE SCALE GENOMIC DNA]</scope>
    <source>
        <strain evidence="2 3">PAMC 27494</strain>
        <plasmid evidence="3">Plasmid pp27494_1</plasmid>
    </source>
</reference>
<keyword evidence="2" id="KW-0614">Plasmid</keyword>
<dbReference type="InterPro" id="IPR040079">
    <property type="entry name" value="Glutathione_S-Trfase"/>
</dbReference>
<dbReference type="PROSITE" id="PS50404">
    <property type="entry name" value="GST_NTER"/>
    <property type="match status" value="1"/>
</dbReference>
<gene>
    <name evidence="2" type="ORF">A7J50_5984</name>
</gene>
<geneLocation type="plasmid" evidence="3">
    <name>pp27494_1</name>
</geneLocation>
<organism evidence="2 3">
    <name type="scientific">Pseudomonas antarctica</name>
    <dbReference type="NCBI Taxonomy" id="219572"/>
    <lineage>
        <taxon>Bacteria</taxon>
        <taxon>Pseudomonadati</taxon>
        <taxon>Pseudomonadota</taxon>
        <taxon>Gammaproteobacteria</taxon>
        <taxon>Pseudomonadales</taxon>
        <taxon>Pseudomonadaceae</taxon>
        <taxon>Pseudomonas</taxon>
    </lineage>
</organism>
<dbReference type="AlphaFoldDB" id="A0A172Z9W2"/>
<dbReference type="Gene3D" id="3.40.30.10">
    <property type="entry name" value="Glutaredoxin"/>
    <property type="match status" value="1"/>
</dbReference>
<dbReference type="Proteomes" id="UP000077829">
    <property type="component" value="Plasmid pP27494_1"/>
</dbReference>
<keyword evidence="2" id="KW-0808">Transferase</keyword>
<evidence type="ECO:0000259" key="1">
    <source>
        <dbReference type="PROSITE" id="PS50404"/>
    </source>
</evidence>
<dbReference type="KEGG" id="panr:A7J50_5984"/>
<dbReference type="SFLD" id="SFLDS00019">
    <property type="entry name" value="Glutathione_Transferase_(cytos"/>
    <property type="match status" value="1"/>
</dbReference>
<accession>A0A172Z9W2</accession>
<dbReference type="InterPro" id="IPR036249">
    <property type="entry name" value="Thioredoxin-like_sf"/>
</dbReference>
<evidence type="ECO:0000313" key="3">
    <source>
        <dbReference type="Proteomes" id="UP000077829"/>
    </source>
</evidence>
<dbReference type="SUPFAM" id="SSF47616">
    <property type="entry name" value="GST C-terminal domain-like"/>
    <property type="match status" value="1"/>
</dbReference>
<dbReference type="SFLD" id="SFLDG00358">
    <property type="entry name" value="Main_(cytGST)"/>
    <property type="match status" value="1"/>
</dbReference>
<proteinExistence type="predicted"/>